<evidence type="ECO:0000256" key="6">
    <source>
        <dbReference type="SAM" id="Phobius"/>
    </source>
</evidence>
<dbReference type="InterPro" id="IPR020846">
    <property type="entry name" value="MFS_dom"/>
</dbReference>
<evidence type="ECO:0000313" key="8">
    <source>
        <dbReference type="EMBL" id="ROT88386.1"/>
    </source>
</evidence>
<feature type="transmembrane region" description="Helical" evidence="6">
    <location>
        <begin position="336"/>
        <end position="357"/>
    </location>
</feature>
<keyword evidence="4 6" id="KW-1133">Transmembrane helix</keyword>
<feature type="transmembrane region" description="Helical" evidence="6">
    <location>
        <begin position="62"/>
        <end position="82"/>
    </location>
</feature>
<reference evidence="9" key="1">
    <citation type="submission" date="2018-05" db="EMBL/GenBank/DDBJ databases">
        <title>Genome Sequencing of selected type strains of the family Eggerthellaceae.</title>
        <authorList>
            <person name="Danylec N."/>
            <person name="Stoll D.A."/>
            <person name="Doetsch A."/>
            <person name="Huch M."/>
        </authorList>
    </citation>
    <scope>NUCLEOTIDE SEQUENCE [LARGE SCALE GENOMIC DNA]</scope>
    <source>
        <strain evidence="9">DSM 27213</strain>
    </source>
</reference>
<feature type="transmembrane region" description="Helical" evidence="6">
    <location>
        <begin position="149"/>
        <end position="171"/>
    </location>
</feature>
<dbReference type="Pfam" id="PF07690">
    <property type="entry name" value="MFS_1"/>
    <property type="match status" value="1"/>
</dbReference>
<keyword evidence="3 6" id="KW-0812">Transmembrane</keyword>
<dbReference type="SUPFAM" id="SSF103473">
    <property type="entry name" value="MFS general substrate transporter"/>
    <property type="match status" value="1"/>
</dbReference>
<dbReference type="EMBL" id="QIBW01000018">
    <property type="protein sequence ID" value="ROT88386.1"/>
    <property type="molecule type" value="Genomic_DNA"/>
</dbReference>
<dbReference type="InterPro" id="IPR011701">
    <property type="entry name" value="MFS"/>
</dbReference>
<dbReference type="PANTHER" id="PTHR42718">
    <property type="entry name" value="MAJOR FACILITATOR SUPERFAMILY MULTIDRUG TRANSPORTER MFSC"/>
    <property type="match status" value="1"/>
</dbReference>
<evidence type="ECO:0000259" key="7">
    <source>
        <dbReference type="PROSITE" id="PS50850"/>
    </source>
</evidence>
<evidence type="ECO:0000256" key="5">
    <source>
        <dbReference type="ARBA" id="ARBA00023136"/>
    </source>
</evidence>
<dbReference type="GO" id="GO:0022857">
    <property type="term" value="F:transmembrane transporter activity"/>
    <property type="evidence" value="ECO:0007669"/>
    <property type="project" value="InterPro"/>
</dbReference>
<keyword evidence="2" id="KW-0813">Transport</keyword>
<evidence type="ECO:0000256" key="4">
    <source>
        <dbReference type="ARBA" id="ARBA00022989"/>
    </source>
</evidence>
<proteinExistence type="predicted"/>
<dbReference type="PANTHER" id="PTHR42718:SF9">
    <property type="entry name" value="MAJOR FACILITATOR SUPERFAMILY MULTIDRUG TRANSPORTER MFSC"/>
    <property type="match status" value="1"/>
</dbReference>
<dbReference type="Proteomes" id="UP000285258">
    <property type="component" value="Unassembled WGS sequence"/>
</dbReference>
<dbReference type="Gene3D" id="1.20.1250.20">
    <property type="entry name" value="MFS general substrate transporter like domains"/>
    <property type="match status" value="2"/>
</dbReference>
<comment type="caution">
    <text evidence="8">The sequence shown here is derived from an EMBL/GenBank/DDBJ whole genome shotgun (WGS) entry which is preliminary data.</text>
</comment>
<sequence>MGRTRKGGAVRTTVKAGGKEARAQLPLLLACSFAASFAQSMMNIALPQVADEFGVTLSTANWLVTGYMVVAATSIALAAFLLRRLGLRTVFLIGCGALALGSGLALLAPDFWVLLAGRLVQAVCTGLFYPAVTSFIMANSDPARRGTHLAMNSGTVAAGLAVSPVASGLVLTGLGRHALFALPLALAVLLLAVGFFRLREVGPRGAGAVDPLSVVLGLVGLGALVYGLGEVFRDPLPSLAVLAAGVAVLGLFAWRQLALKDPLLNLRPLGNPGFAVGELLVMLGMMASFSLSILLPLYYEGALGFSAFLAGTLLAGPVLANALSDVVGGRLLDRRGIWPLVPFGFALTALGLAGVALAAGRPLLALVVLASAVAYVGLGLVVAPSKTTALVQLPSSLYAHASSINSAFIQIASAIGSSLFVGVLSADVLAGTSRGLAKAAAYDEGFAHTMEIAIGIAVASLLVSLVYAYRLRRRKG</sequence>
<comment type="subcellular location">
    <subcellularLocation>
        <location evidence="1">Cell membrane</location>
        <topology evidence="1">Multi-pass membrane protein</topology>
    </subcellularLocation>
</comment>
<evidence type="ECO:0000313" key="9">
    <source>
        <dbReference type="Proteomes" id="UP000285258"/>
    </source>
</evidence>
<gene>
    <name evidence="8" type="ORF">DMP12_12335</name>
</gene>
<evidence type="ECO:0000256" key="3">
    <source>
        <dbReference type="ARBA" id="ARBA00022692"/>
    </source>
</evidence>
<feature type="transmembrane region" description="Helical" evidence="6">
    <location>
        <begin position="177"/>
        <end position="196"/>
    </location>
</feature>
<feature type="transmembrane region" description="Helical" evidence="6">
    <location>
        <begin position="275"/>
        <end position="299"/>
    </location>
</feature>
<feature type="transmembrane region" description="Helical" evidence="6">
    <location>
        <begin position="446"/>
        <end position="469"/>
    </location>
</feature>
<protein>
    <submittedName>
        <fullName evidence="8">MFS transporter</fullName>
    </submittedName>
</protein>
<keyword evidence="5 6" id="KW-0472">Membrane</keyword>
<evidence type="ECO:0000256" key="2">
    <source>
        <dbReference type="ARBA" id="ARBA00022448"/>
    </source>
</evidence>
<dbReference type="AlphaFoldDB" id="A0A423UHR1"/>
<name>A0A423UHR1_9ACTN</name>
<feature type="transmembrane region" description="Helical" evidence="6">
    <location>
        <begin position="404"/>
        <end position="426"/>
    </location>
</feature>
<feature type="transmembrane region" description="Helical" evidence="6">
    <location>
        <begin position="119"/>
        <end position="137"/>
    </location>
</feature>
<feature type="transmembrane region" description="Helical" evidence="6">
    <location>
        <begin position="305"/>
        <end position="324"/>
    </location>
</feature>
<organism evidence="8 9">
    <name type="scientific">Gordonibacter urolithinfaciens</name>
    <dbReference type="NCBI Taxonomy" id="1335613"/>
    <lineage>
        <taxon>Bacteria</taxon>
        <taxon>Bacillati</taxon>
        <taxon>Actinomycetota</taxon>
        <taxon>Coriobacteriia</taxon>
        <taxon>Eggerthellales</taxon>
        <taxon>Eggerthellaceae</taxon>
        <taxon>Gordonibacter</taxon>
    </lineage>
</organism>
<feature type="transmembrane region" description="Helical" evidence="6">
    <location>
        <begin position="363"/>
        <end position="383"/>
    </location>
</feature>
<dbReference type="PROSITE" id="PS50850">
    <property type="entry name" value="MFS"/>
    <property type="match status" value="1"/>
</dbReference>
<feature type="transmembrane region" description="Helical" evidence="6">
    <location>
        <begin position="208"/>
        <end position="229"/>
    </location>
</feature>
<dbReference type="InterPro" id="IPR036259">
    <property type="entry name" value="MFS_trans_sf"/>
</dbReference>
<dbReference type="GO" id="GO:0005886">
    <property type="term" value="C:plasma membrane"/>
    <property type="evidence" value="ECO:0007669"/>
    <property type="project" value="UniProtKB-SubCell"/>
</dbReference>
<feature type="transmembrane region" description="Helical" evidence="6">
    <location>
        <begin position="89"/>
        <end position="107"/>
    </location>
</feature>
<feature type="domain" description="Major facilitator superfamily (MFS) profile" evidence="7">
    <location>
        <begin position="24"/>
        <end position="472"/>
    </location>
</feature>
<evidence type="ECO:0000256" key="1">
    <source>
        <dbReference type="ARBA" id="ARBA00004651"/>
    </source>
</evidence>
<feature type="transmembrane region" description="Helical" evidence="6">
    <location>
        <begin position="235"/>
        <end position="254"/>
    </location>
</feature>
<accession>A0A423UHR1</accession>